<reference evidence="1 2" key="1">
    <citation type="journal article" date="2015" name="BMC Genomics">
        <title>Genome mining reveals unlocked bioactive potential of marine Gram-negative bacteria.</title>
        <authorList>
            <person name="Machado H."/>
            <person name="Sonnenschein E.C."/>
            <person name="Melchiorsen J."/>
            <person name="Gram L."/>
        </authorList>
    </citation>
    <scope>NUCLEOTIDE SEQUENCE [LARGE SCALE GENOMIC DNA]</scope>
    <source>
        <strain evidence="1 2">S2471</strain>
    </source>
</reference>
<evidence type="ECO:0000313" key="2">
    <source>
        <dbReference type="Proteomes" id="UP000033452"/>
    </source>
</evidence>
<gene>
    <name evidence="1" type="ORF">TW77_03875</name>
</gene>
<organism evidence="1 2">
    <name type="scientific">Pseudoalteromonas rubra</name>
    <dbReference type="NCBI Taxonomy" id="43658"/>
    <lineage>
        <taxon>Bacteria</taxon>
        <taxon>Pseudomonadati</taxon>
        <taxon>Pseudomonadota</taxon>
        <taxon>Gammaproteobacteria</taxon>
        <taxon>Alteromonadales</taxon>
        <taxon>Pseudoalteromonadaceae</taxon>
        <taxon>Pseudoalteromonas</taxon>
    </lineage>
</organism>
<dbReference type="EMBL" id="JXYA01000006">
    <property type="protein sequence ID" value="KJZ12204.1"/>
    <property type="molecule type" value="Genomic_DNA"/>
</dbReference>
<evidence type="ECO:0000313" key="1">
    <source>
        <dbReference type="EMBL" id="KJZ12204.1"/>
    </source>
</evidence>
<sequence>MDKQITVLTLVIWQNKMLIGLELQRGGAPLKKLYSMAQSVTQCIPSTVLQLKLVNLSPHQYRQEIT</sequence>
<accession>A0A0F4QXY5</accession>
<name>A0A0F4QXY5_9GAMM</name>
<keyword evidence="2" id="KW-1185">Reference proteome</keyword>
<dbReference type="Proteomes" id="UP000033452">
    <property type="component" value="Unassembled WGS sequence"/>
</dbReference>
<comment type="caution">
    <text evidence="1">The sequence shown here is derived from an EMBL/GenBank/DDBJ whole genome shotgun (WGS) entry which is preliminary data.</text>
</comment>
<dbReference type="PATRIC" id="fig|43658.5.peg.814"/>
<protein>
    <submittedName>
        <fullName evidence="1">Uncharacterized protein</fullName>
    </submittedName>
</protein>
<dbReference type="AlphaFoldDB" id="A0A0F4QXY5"/>
<proteinExistence type="predicted"/>